<evidence type="ECO:0000313" key="1">
    <source>
        <dbReference type="EMBL" id="CAG8845308.1"/>
    </source>
</evidence>
<protein>
    <submittedName>
        <fullName evidence="1">15712_t:CDS:1</fullName>
    </submittedName>
</protein>
<evidence type="ECO:0000313" key="2">
    <source>
        <dbReference type="Proteomes" id="UP000789920"/>
    </source>
</evidence>
<gene>
    <name evidence="1" type="ORF">RPERSI_LOCUS33605</name>
</gene>
<comment type="caution">
    <text evidence="1">The sequence shown here is derived from an EMBL/GenBank/DDBJ whole genome shotgun (WGS) entry which is preliminary data.</text>
</comment>
<accession>A0ACA9SR14</accession>
<organism evidence="1 2">
    <name type="scientific">Racocetra persica</name>
    <dbReference type="NCBI Taxonomy" id="160502"/>
    <lineage>
        <taxon>Eukaryota</taxon>
        <taxon>Fungi</taxon>
        <taxon>Fungi incertae sedis</taxon>
        <taxon>Mucoromycota</taxon>
        <taxon>Glomeromycotina</taxon>
        <taxon>Glomeromycetes</taxon>
        <taxon>Diversisporales</taxon>
        <taxon>Gigasporaceae</taxon>
        <taxon>Racocetra</taxon>
    </lineage>
</organism>
<feature type="non-terminal residue" evidence="1">
    <location>
        <position position="1"/>
    </location>
</feature>
<proteinExistence type="predicted"/>
<dbReference type="EMBL" id="CAJVQC010146131">
    <property type="protein sequence ID" value="CAG8845308.1"/>
    <property type="molecule type" value="Genomic_DNA"/>
</dbReference>
<dbReference type="Proteomes" id="UP000789920">
    <property type="component" value="Unassembled WGS sequence"/>
</dbReference>
<sequence>AYTYDQNQQQYLVPPGTQASDYSSFSYAAPGSAQSYAQYQTSYTYSYPTSTTPLSTAILF</sequence>
<keyword evidence="2" id="KW-1185">Reference proteome</keyword>
<reference evidence="1" key="1">
    <citation type="submission" date="2021-06" db="EMBL/GenBank/DDBJ databases">
        <authorList>
            <person name="Kallberg Y."/>
            <person name="Tangrot J."/>
            <person name="Rosling A."/>
        </authorList>
    </citation>
    <scope>NUCLEOTIDE SEQUENCE</scope>
    <source>
        <strain evidence="1">MA461A</strain>
    </source>
</reference>
<name>A0ACA9SR14_9GLOM</name>
<feature type="non-terminal residue" evidence="1">
    <location>
        <position position="60"/>
    </location>
</feature>